<dbReference type="AlphaFoldDB" id="A0A9W2X319"/>
<keyword evidence="2" id="KW-0812">Transmembrane</keyword>
<keyword evidence="4" id="KW-1185">Reference proteome</keyword>
<gene>
    <name evidence="5" type="primary">LOC114483934</name>
</gene>
<protein>
    <submittedName>
        <fullName evidence="5">Uncharacterized protein isoform X1</fullName>
    </submittedName>
</protein>
<evidence type="ECO:0000313" key="5">
    <source>
        <dbReference type="RefSeq" id="XP_054945831.1"/>
    </source>
</evidence>
<evidence type="ECO:0000313" key="4">
    <source>
        <dbReference type="Proteomes" id="UP000248484"/>
    </source>
</evidence>
<name>A0A9W2X319_PHYMC</name>
<reference evidence="5" key="1">
    <citation type="submission" date="2025-08" db="UniProtKB">
        <authorList>
            <consortium name="RefSeq"/>
        </authorList>
    </citation>
    <scope>IDENTIFICATION</scope>
    <source>
        <tissue evidence="5">Muscle</tissue>
    </source>
</reference>
<dbReference type="RefSeq" id="XP_054945831.1">
    <property type="nucleotide sequence ID" value="XM_055089856.1"/>
</dbReference>
<evidence type="ECO:0000256" key="3">
    <source>
        <dbReference type="SAM" id="SignalP"/>
    </source>
</evidence>
<evidence type="ECO:0000256" key="2">
    <source>
        <dbReference type="SAM" id="Phobius"/>
    </source>
</evidence>
<organism evidence="4 5">
    <name type="scientific">Physeter macrocephalus</name>
    <name type="common">Sperm whale</name>
    <name type="synonym">Physeter catodon</name>
    <dbReference type="NCBI Taxonomy" id="9755"/>
    <lineage>
        <taxon>Eukaryota</taxon>
        <taxon>Metazoa</taxon>
        <taxon>Chordata</taxon>
        <taxon>Craniata</taxon>
        <taxon>Vertebrata</taxon>
        <taxon>Euteleostomi</taxon>
        <taxon>Mammalia</taxon>
        <taxon>Eutheria</taxon>
        <taxon>Laurasiatheria</taxon>
        <taxon>Artiodactyla</taxon>
        <taxon>Whippomorpha</taxon>
        <taxon>Cetacea</taxon>
        <taxon>Odontoceti</taxon>
        <taxon>Physeteridae</taxon>
        <taxon>Physeter</taxon>
    </lineage>
</organism>
<feature type="compositionally biased region" description="Pro residues" evidence="1">
    <location>
        <begin position="122"/>
        <end position="131"/>
    </location>
</feature>
<evidence type="ECO:0000256" key="1">
    <source>
        <dbReference type="SAM" id="MobiDB-lite"/>
    </source>
</evidence>
<feature type="signal peptide" evidence="3">
    <location>
        <begin position="1"/>
        <end position="17"/>
    </location>
</feature>
<keyword evidence="3" id="KW-0732">Signal</keyword>
<dbReference type="KEGG" id="pcad:114483934"/>
<sequence length="358" mass="39549">MMFLCMVLLSVLGGMKEKHNRRGELLLQECWGQPTVQECAKQCSRTFRCVEINHTCCWTYCGNICWENTDPPWACSSRAQRSRMGSRAWVCMTLPRVGSSQSGPDSPGELSVESEGKKEEATPPPHQPPTSPSRKRPDKKLSACYYRHSTQTLSEAGVRNPEAHPNPCASSPSYLIPHTPASKWITEHLPYTSVLLCAGAFRGSENALSQAQGLGILLLLAGFPVQKISIGKRPVFCQNFTQTPAETTMKLWALLLIALTYEVVTLLPVLGGLKNKPFCALKQKDVPFQIIHAAGPTVATSAWTMSELFGGGEGWVWGCFLTAPHPCSEAMAWNRRHSHLNPGHRNKQHKATPFCLHT</sequence>
<feature type="region of interest" description="Disordered" evidence="1">
    <location>
        <begin position="96"/>
        <end position="138"/>
    </location>
</feature>
<keyword evidence="2" id="KW-0472">Membrane</keyword>
<feature type="chain" id="PRO_5040872853" evidence="3">
    <location>
        <begin position="18"/>
        <end position="358"/>
    </location>
</feature>
<proteinExistence type="predicted"/>
<keyword evidence="2" id="KW-1133">Transmembrane helix</keyword>
<dbReference type="OrthoDB" id="9542712at2759"/>
<dbReference type="Proteomes" id="UP000248484">
    <property type="component" value="Chromosome 14"/>
</dbReference>
<dbReference type="GeneID" id="114483934"/>
<accession>A0A9W2X319</accession>
<feature type="transmembrane region" description="Helical" evidence="2">
    <location>
        <begin position="251"/>
        <end position="273"/>
    </location>
</feature>